<evidence type="ECO:0000313" key="1">
    <source>
        <dbReference type="EMBL" id="DAA04149.1"/>
    </source>
</evidence>
<name>Q6IJS3_DROME</name>
<dbReference type="AlphaFoldDB" id="Q6IJS3"/>
<reference evidence="1" key="1">
    <citation type="journal article" date="2003" name="Genome Biol.">
        <title>An integrated gene annotation and transcriptional profiling approach towards the full gene content of the Drosophila genome.</title>
        <authorList>
            <person name="Hild M."/>
            <person name="Beckmann B."/>
            <person name="Haas S.A."/>
            <person name="Koch B."/>
            <person name="Solovyev V."/>
            <person name="Busold C."/>
            <person name="Fellenberg K."/>
            <person name="Boutros M."/>
            <person name="Vingron M."/>
            <person name="Sauer F."/>
            <person name="Hoheisel J.D."/>
            <person name="Paro R."/>
        </authorList>
    </citation>
    <scope>NUCLEOTIDE SEQUENCE</scope>
</reference>
<proteinExistence type="predicted"/>
<dbReference type="EMBL" id="BK002643">
    <property type="protein sequence ID" value="DAA04149.1"/>
    <property type="molecule type" value="Genomic_DNA"/>
</dbReference>
<protein>
    <submittedName>
        <fullName evidence="1">HDC14371</fullName>
    </submittedName>
</protein>
<organism evidence="1">
    <name type="scientific">Drosophila melanogaster</name>
    <name type="common">Fruit fly</name>
    <dbReference type="NCBI Taxonomy" id="7227"/>
    <lineage>
        <taxon>Eukaryota</taxon>
        <taxon>Metazoa</taxon>
        <taxon>Ecdysozoa</taxon>
        <taxon>Arthropoda</taxon>
        <taxon>Hexapoda</taxon>
        <taxon>Insecta</taxon>
        <taxon>Pterygota</taxon>
        <taxon>Neoptera</taxon>
        <taxon>Endopterygota</taxon>
        <taxon>Diptera</taxon>
        <taxon>Brachycera</taxon>
        <taxon>Muscomorpha</taxon>
        <taxon>Ephydroidea</taxon>
        <taxon>Drosophilidae</taxon>
        <taxon>Drosophila</taxon>
        <taxon>Sophophora</taxon>
    </lineage>
</organism>
<sequence>MQPIKLFVFISLNCSEHKRQTSSGQMQLTCSLFFCVLFQFICLPKEAGKESATRQTTHKIPLGRNLTCSKFCKALQSDSRDKCDNNRPIGGIQLGITSHSHFASPTDPDPLLYTRLTAH</sequence>
<gene>
    <name evidence="1" type="ORF">HDC14371</name>
</gene>
<accession>Q6IJS3</accession>